<dbReference type="Pfam" id="PF14474">
    <property type="entry name" value="RTC4"/>
    <property type="match status" value="1"/>
</dbReference>
<comment type="subcellular location">
    <subcellularLocation>
        <location evidence="3">Cytoplasm</location>
    </subcellularLocation>
    <subcellularLocation>
        <location evidence="2">Nucleus</location>
    </subcellularLocation>
</comment>
<evidence type="ECO:0000256" key="7">
    <source>
        <dbReference type="ARBA" id="ARBA00023242"/>
    </source>
</evidence>
<feature type="domain" description="Restriction of telomere capping protein 4 C-terminal" evidence="9">
    <location>
        <begin position="755"/>
        <end position="838"/>
    </location>
</feature>
<dbReference type="GO" id="GO:0005737">
    <property type="term" value="C:cytoplasm"/>
    <property type="evidence" value="ECO:0007669"/>
    <property type="project" value="UniProtKB-SubCell"/>
</dbReference>
<dbReference type="EMBL" id="KN823247">
    <property type="protein sequence ID" value="KIO19002.1"/>
    <property type="molecule type" value="Genomic_DNA"/>
</dbReference>
<evidence type="ECO:0000256" key="3">
    <source>
        <dbReference type="ARBA" id="ARBA00004496"/>
    </source>
</evidence>
<comment type="similarity">
    <text evidence="4">Belongs to the RTC4 family.</text>
</comment>
<feature type="region of interest" description="Disordered" evidence="8">
    <location>
        <begin position="523"/>
        <end position="617"/>
    </location>
</feature>
<evidence type="ECO:0000256" key="1">
    <source>
        <dbReference type="ARBA" id="ARBA00002738"/>
    </source>
</evidence>
<sequence>MHFLNEQPQAPSVHGVFHNLAIVFMSRRASCKYLDHNEQHGWPRYHGRFALAEEDYIWSHIRTLPSSATFFALHGMAISGSQLAEILKSFGASPEEIAAAATELSQSVASTNTVSASPNTASAPSAQPSQHGMSTSAIPSDVVPHPYGPTQALPTQPVSPALAVPSPLPSTMPLHPTSIMQSGAPGPAPLLPPNHQSVHAALPHAVLTPPISSSSLPPSFLPRAAGAAEYFETGNRGPSMQPNHSRAMHGLQQLAMSSSVHGANISLTAPPVQSAPVPSPWDIPAPRSSHWGATGVTTTPQAGMLPRALGSMLALGPTGSQHSPQIPSSPLITSSTPVPKPNRRKSSSSKAKAPPARKPVGQKTVYLVPKNNVTQLTAKVKAACDYADLTASPELWVDMSSSEVRGALQAPFESIIDFKIYAYQLFYITRGLGPTLCPAGSDLPNGTKLRDLYQKRQVLVMWLLYDADAPSYDEGIRLYEKNRKKRGGDEDEESEEAQESEEEEEEEETFVCHFCRGTFAAGDAESHEEKCPARRKRRLSNQNTHTRHHSVPAILSPERKRSRKSREASSDGEAELRGVVGRRGRVLEMPDLDEEEQAEVEGDPEADEEDLEDTMGGTASRVLSRGVVGISIDTETLCSFCDDPLPSGVSPRYWTVHNVLIKEGQVQPSFKNPQHIDLPLHRSFEVCQFHQEARRSSIANGVARGYPEVIDFSAIPSRLQRKLDAIKEAMFRPLLHKSLEPFRYGELPLKSLGDRMAAATAAHAGYYGPKGYGIILNFLTLNLFQLSSTPSSVLQKTDFLAFMLTPYAAFLLISEDMQSTSVAEAWNTWEDSKDYGLASFPEDD</sequence>
<evidence type="ECO:0000259" key="9">
    <source>
        <dbReference type="Pfam" id="PF14474"/>
    </source>
</evidence>
<evidence type="ECO:0000256" key="8">
    <source>
        <dbReference type="SAM" id="MobiDB-lite"/>
    </source>
</evidence>
<evidence type="ECO:0000313" key="10">
    <source>
        <dbReference type="EMBL" id="KIO19002.1"/>
    </source>
</evidence>
<feature type="compositionally biased region" description="Acidic residues" evidence="8">
    <location>
        <begin position="590"/>
        <end position="613"/>
    </location>
</feature>
<feature type="compositionally biased region" description="Low complexity" evidence="8">
    <location>
        <begin position="111"/>
        <end position="130"/>
    </location>
</feature>
<comment type="function">
    <text evidence="1">May be involved in a process influencing telomere capping.</text>
</comment>
<feature type="compositionally biased region" description="Basic residues" evidence="8">
    <location>
        <begin position="533"/>
        <end position="550"/>
    </location>
</feature>
<dbReference type="AlphaFoldDB" id="A0A0C3LBY0"/>
<evidence type="ECO:0000313" key="11">
    <source>
        <dbReference type="Proteomes" id="UP000054248"/>
    </source>
</evidence>
<keyword evidence="7" id="KW-0539">Nucleus</keyword>
<dbReference type="HOGENOM" id="CLU_337456_0_0_1"/>
<dbReference type="GO" id="GO:0005634">
    <property type="term" value="C:nucleus"/>
    <property type="evidence" value="ECO:0007669"/>
    <property type="project" value="UniProtKB-SubCell"/>
</dbReference>
<evidence type="ECO:0000256" key="4">
    <source>
        <dbReference type="ARBA" id="ARBA00009461"/>
    </source>
</evidence>
<protein>
    <recommendedName>
        <fullName evidence="5">Restriction of telomere capping protein 4</fullName>
    </recommendedName>
</protein>
<dbReference type="InterPro" id="IPR039024">
    <property type="entry name" value="RTC4"/>
</dbReference>
<dbReference type="PANTHER" id="PTHR41391">
    <property type="entry name" value="RESTRICTION OF TELOMERE CAPPING PROTEIN 4"/>
    <property type="match status" value="1"/>
</dbReference>
<dbReference type="Proteomes" id="UP000054248">
    <property type="component" value="Unassembled WGS sequence"/>
</dbReference>
<dbReference type="OrthoDB" id="128308at2759"/>
<keyword evidence="11" id="KW-1185">Reference proteome</keyword>
<name>A0A0C3LBY0_9AGAM</name>
<keyword evidence="6" id="KW-0963">Cytoplasm</keyword>
<organism evidence="10 11">
    <name type="scientific">Tulasnella calospora MUT 4182</name>
    <dbReference type="NCBI Taxonomy" id="1051891"/>
    <lineage>
        <taxon>Eukaryota</taxon>
        <taxon>Fungi</taxon>
        <taxon>Dikarya</taxon>
        <taxon>Basidiomycota</taxon>
        <taxon>Agaricomycotina</taxon>
        <taxon>Agaricomycetes</taxon>
        <taxon>Cantharellales</taxon>
        <taxon>Tulasnellaceae</taxon>
        <taxon>Tulasnella</taxon>
    </lineage>
</organism>
<proteinExistence type="inferred from homology"/>
<feature type="compositionally biased region" description="Low complexity" evidence="8">
    <location>
        <begin position="323"/>
        <end position="337"/>
    </location>
</feature>
<feature type="region of interest" description="Disordered" evidence="8">
    <location>
        <begin position="111"/>
        <end position="158"/>
    </location>
</feature>
<feature type="compositionally biased region" description="Acidic residues" evidence="8">
    <location>
        <begin position="489"/>
        <end position="509"/>
    </location>
</feature>
<reference evidence="11" key="2">
    <citation type="submission" date="2015-01" db="EMBL/GenBank/DDBJ databases">
        <title>Evolutionary Origins and Diversification of the Mycorrhizal Mutualists.</title>
        <authorList>
            <consortium name="DOE Joint Genome Institute"/>
            <consortium name="Mycorrhizal Genomics Consortium"/>
            <person name="Kohler A."/>
            <person name="Kuo A."/>
            <person name="Nagy L.G."/>
            <person name="Floudas D."/>
            <person name="Copeland A."/>
            <person name="Barry K.W."/>
            <person name="Cichocki N."/>
            <person name="Veneault-Fourrey C."/>
            <person name="LaButti K."/>
            <person name="Lindquist E.A."/>
            <person name="Lipzen A."/>
            <person name="Lundell T."/>
            <person name="Morin E."/>
            <person name="Murat C."/>
            <person name="Riley R."/>
            <person name="Ohm R."/>
            <person name="Sun H."/>
            <person name="Tunlid A."/>
            <person name="Henrissat B."/>
            <person name="Grigoriev I.V."/>
            <person name="Hibbett D.S."/>
            <person name="Martin F."/>
        </authorList>
    </citation>
    <scope>NUCLEOTIDE SEQUENCE [LARGE SCALE GENOMIC DNA]</scope>
    <source>
        <strain evidence="11">MUT 4182</strain>
    </source>
</reference>
<gene>
    <name evidence="10" type="ORF">M407DRAFT_31361</name>
</gene>
<evidence type="ECO:0000256" key="2">
    <source>
        <dbReference type="ARBA" id="ARBA00004123"/>
    </source>
</evidence>
<evidence type="ECO:0000256" key="6">
    <source>
        <dbReference type="ARBA" id="ARBA00022490"/>
    </source>
</evidence>
<dbReference type="InterPro" id="IPR028094">
    <property type="entry name" value="RTC4_C"/>
</dbReference>
<feature type="region of interest" description="Disordered" evidence="8">
    <location>
        <begin position="269"/>
        <end position="361"/>
    </location>
</feature>
<evidence type="ECO:0000256" key="5">
    <source>
        <dbReference type="ARBA" id="ARBA00015162"/>
    </source>
</evidence>
<dbReference type="PANTHER" id="PTHR41391:SF1">
    <property type="entry name" value="RESTRICTION OF TELOMERE CAPPING PROTEIN 4"/>
    <property type="match status" value="1"/>
</dbReference>
<accession>A0A0C3LBY0</accession>
<reference evidence="10 11" key="1">
    <citation type="submission" date="2014-04" db="EMBL/GenBank/DDBJ databases">
        <authorList>
            <consortium name="DOE Joint Genome Institute"/>
            <person name="Kuo A."/>
            <person name="Girlanda M."/>
            <person name="Perotto S."/>
            <person name="Kohler A."/>
            <person name="Nagy L.G."/>
            <person name="Floudas D."/>
            <person name="Copeland A."/>
            <person name="Barry K.W."/>
            <person name="Cichocki N."/>
            <person name="Veneault-Fourrey C."/>
            <person name="LaButti K."/>
            <person name="Lindquist E.A."/>
            <person name="Lipzen A."/>
            <person name="Lundell T."/>
            <person name="Morin E."/>
            <person name="Murat C."/>
            <person name="Sun H."/>
            <person name="Tunlid A."/>
            <person name="Henrissat B."/>
            <person name="Grigoriev I.V."/>
            <person name="Hibbett D.S."/>
            <person name="Martin F."/>
            <person name="Nordberg H.P."/>
            <person name="Cantor M.N."/>
            <person name="Hua S.X."/>
        </authorList>
    </citation>
    <scope>NUCLEOTIDE SEQUENCE [LARGE SCALE GENOMIC DNA]</scope>
    <source>
        <strain evidence="10 11">MUT 4182</strain>
    </source>
</reference>
<feature type="region of interest" description="Disordered" evidence="8">
    <location>
        <begin position="483"/>
        <end position="509"/>
    </location>
</feature>